<dbReference type="Pfam" id="PF07591">
    <property type="entry name" value="PT-HINT"/>
    <property type="match status" value="1"/>
</dbReference>
<keyword evidence="3" id="KW-1185">Reference proteome</keyword>
<reference evidence="2" key="1">
    <citation type="journal article" date="2014" name="Int. J. Syst. Evol. Microbiol.">
        <title>Complete genome sequence of Corynebacterium casei LMG S-19264T (=DSM 44701T), isolated from a smear-ripened cheese.</title>
        <authorList>
            <consortium name="US DOE Joint Genome Institute (JGI-PGF)"/>
            <person name="Walter F."/>
            <person name="Albersmeier A."/>
            <person name="Kalinowski J."/>
            <person name="Ruckert C."/>
        </authorList>
    </citation>
    <scope>NUCLEOTIDE SEQUENCE</scope>
    <source>
        <strain evidence="2">JCM 3172</strain>
    </source>
</reference>
<dbReference type="SUPFAM" id="SSF51294">
    <property type="entry name" value="Hedgehog/intein (Hint) domain"/>
    <property type="match status" value="1"/>
</dbReference>
<dbReference type="EMBL" id="BMQQ01000039">
    <property type="protein sequence ID" value="GGT61577.1"/>
    <property type="molecule type" value="Genomic_DNA"/>
</dbReference>
<protein>
    <recommendedName>
        <fullName evidence="1">Hint domain-containing protein</fullName>
    </recommendedName>
</protein>
<dbReference type="Proteomes" id="UP000619486">
    <property type="component" value="Unassembled WGS sequence"/>
</dbReference>
<dbReference type="Gene3D" id="2.170.16.10">
    <property type="entry name" value="Hedgehog/Intein (Hint) domain"/>
    <property type="match status" value="1"/>
</dbReference>
<organism evidence="2 3">
    <name type="scientific">Streptomyces purpureus</name>
    <dbReference type="NCBI Taxonomy" id="1951"/>
    <lineage>
        <taxon>Bacteria</taxon>
        <taxon>Bacillati</taxon>
        <taxon>Actinomycetota</taxon>
        <taxon>Actinomycetes</taxon>
        <taxon>Kitasatosporales</taxon>
        <taxon>Streptomycetaceae</taxon>
        <taxon>Streptomyces</taxon>
    </lineage>
</organism>
<dbReference type="CDD" id="cd00081">
    <property type="entry name" value="Hint"/>
    <property type="match status" value="1"/>
</dbReference>
<gene>
    <name evidence="2" type="ORF">GCM10014713_63880</name>
</gene>
<reference evidence="2" key="2">
    <citation type="submission" date="2020-09" db="EMBL/GenBank/DDBJ databases">
        <authorList>
            <person name="Sun Q."/>
            <person name="Ohkuma M."/>
        </authorList>
    </citation>
    <scope>NUCLEOTIDE SEQUENCE</scope>
    <source>
        <strain evidence="2">JCM 3172</strain>
    </source>
</reference>
<dbReference type="AlphaFoldDB" id="A0A918HH73"/>
<accession>A0A918HH73</accession>
<evidence type="ECO:0000259" key="1">
    <source>
        <dbReference type="SMART" id="SM00306"/>
    </source>
</evidence>
<dbReference type="InterPro" id="IPR003587">
    <property type="entry name" value="Hint_dom_N"/>
</dbReference>
<name>A0A918HH73_9ACTN</name>
<dbReference type="NCBIfam" id="TIGR01443">
    <property type="entry name" value="intein_Cterm"/>
    <property type="match status" value="1"/>
</dbReference>
<evidence type="ECO:0000313" key="3">
    <source>
        <dbReference type="Proteomes" id="UP000619486"/>
    </source>
</evidence>
<dbReference type="InterPro" id="IPR030934">
    <property type="entry name" value="Intein_C"/>
</dbReference>
<proteinExistence type="predicted"/>
<dbReference type="PROSITE" id="PS50818">
    <property type="entry name" value="INTEIN_C_TER"/>
    <property type="match status" value="1"/>
</dbReference>
<dbReference type="RefSeq" id="WP_398839275.1">
    <property type="nucleotide sequence ID" value="NZ_JBIRWH010000030.1"/>
</dbReference>
<dbReference type="SMART" id="SM00306">
    <property type="entry name" value="HintN"/>
    <property type="match status" value="1"/>
</dbReference>
<comment type="caution">
    <text evidence="2">The sequence shown here is derived from an EMBL/GenBank/DDBJ whole genome shotgun (WGS) entry which is preliminary data.</text>
</comment>
<feature type="domain" description="Hint" evidence="1">
    <location>
        <begin position="197"/>
        <end position="302"/>
    </location>
</feature>
<evidence type="ECO:0000313" key="2">
    <source>
        <dbReference type="EMBL" id="GGT61577.1"/>
    </source>
</evidence>
<dbReference type="InterPro" id="IPR036844">
    <property type="entry name" value="Hint_dom_sf"/>
</dbReference>
<sequence length="478" mass="50974">MEAKRQITRQTRALIERAAKYNPIPHIKAAVKPLMAVGVAIVTASANLPAMVVSVASNVIVDVAQNVDAIRKAVVDSVGSVVETVKNVGWDDVWEGVKTVGNFVGEVTGFNDIKRCVTEGDMESCAWAVATVAGLALGGVGAGFVRAARAGRMVSKAAKYTDDVAKVANKIENTVDRVESAAQCVSTAAEVASLASGNSFVAGTEVVMADGTRKPIEKVEEGDEVLATDPTTGRTTKQKVTATIVGEGEKQLVRLTVDTDGPAGSATDDITATQGHPFWSPSLKKWLKAGELKPGQWLQTGSGTWVQVEAVSAWTQHAAVYNLTVDTAHTYYVAAGATSVLVHNENSRKNPLYCPLSAYTDLRRMGPGKNEGAASALWTPSGNVYFDVSRRRTDMEKMNLPLVLRRVVQQTEHHGGCAEIGCIAQALEAGEQIRGSQSLAMLRKPFDHDRYRDLLPGCGSCQQVMSRLKITDTYSGEG</sequence>